<dbReference type="AlphaFoldDB" id="F7XWH0"/>
<reference evidence="1 2" key="1">
    <citation type="journal article" date="2011" name="Mol. Biol. Evol.">
        <title>Phylogenomic evidence for the presence of a flagellum and cbb3 oxidase in the free-living mitochondrial ancestor.</title>
        <authorList>
            <person name="Sassera D."/>
            <person name="Lo N."/>
            <person name="Epis S."/>
            <person name="D'Auria G."/>
            <person name="Montagna M."/>
            <person name="Comandatore F."/>
            <person name="Horner D."/>
            <person name="Pereto J."/>
            <person name="Luciano A.M."/>
            <person name="Franciosi F."/>
            <person name="Ferri E."/>
            <person name="Crotti E."/>
            <person name="Bazzocchi C."/>
            <person name="Daffonchio D."/>
            <person name="Sacchi L."/>
            <person name="Moya A."/>
            <person name="Latorre A."/>
            <person name="Bandi C."/>
        </authorList>
    </citation>
    <scope>NUCLEOTIDE SEQUENCE [LARGE SCALE GENOMIC DNA]</scope>
    <source>
        <strain evidence="1 2">IricVA</strain>
    </source>
</reference>
<dbReference type="EMBL" id="CP002130">
    <property type="protein sequence ID" value="AEI89019.1"/>
    <property type="molecule type" value="Genomic_DNA"/>
</dbReference>
<sequence>MYLQRDDYGGFEEASADKELPIFLEVGRSGLLKFSILFYSALAINKELQVE</sequence>
<keyword evidence="2" id="KW-1185">Reference proteome</keyword>
<evidence type="ECO:0000313" key="2">
    <source>
        <dbReference type="Proteomes" id="UP000006639"/>
    </source>
</evidence>
<dbReference type="HOGENOM" id="CLU_3100961_0_0_5"/>
<name>F7XWH0_MIDMI</name>
<gene>
    <name evidence="1" type="ordered locus">midi_00725</name>
</gene>
<proteinExistence type="predicted"/>
<protein>
    <submittedName>
        <fullName evidence="1">Uncharacterized protein</fullName>
    </submittedName>
</protein>
<dbReference type="KEGG" id="mmn:midi_00725"/>
<dbReference type="Proteomes" id="UP000006639">
    <property type="component" value="Chromosome"/>
</dbReference>
<evidence type="ECO:0000313" key="1">
    <source>
        <dbReference type="EMBL" id="AEI89019.1"/>
    </source>
</evidence>
<organism evidence="1 2">
    <name type="scientific">Midichloria mitochondrii (strain IricVA)</name>
    <dbReference type="NCBI Taxonomy" id="696127"/>
    <lineage>
        <taxon>Bacteria</taxon>
        <taxon>Pseudomonadati</taxon>
        <taxon>Pseudomonadota</taxon>
        <taxon>Alphaproteobacteria</taxon>
        <taxon>Rickettsiales</taxon>
        <taxon>Candidatus Midichloriaceae</taxon>
        <taxon>Candidatus Midichloria</taxon>
    </lineage>
</organism>
<accession>F7XWH0</accession>